<feature type="compositionally biased region" description="Low complexity" evidence="4">
    <location>
        <begin position="110"/>
        <end position="129"/>
    </location>
</feature>
<keyword evidence="5" id="KW-0812">Transmembrane</keyword>
<feature type="transmembrane region" description="Helical" evidence="5">
    <location>
        <begin position="427"/>
        <end position="452"/>
    </location>
</feature>
<keyword evidence="5" id="KW-0472">Membrane</keyword>
<dbReference type="PANTHER" id="PTHR43630:SF1">
    <property type="entry name" value="POLY-BETA-1,6-N-ACETYL-D-GLUCOSAMINE SYNTHASE"/>
    <property type="match status" value="1"/>
</dbReference>
<keyword evidence="2" id="KW-0328">Glycosyltransferase</keyword>
<feature type="transmembrane region" description="Helical" evidence="5">
    <location>
        <begin position="379"/>
        <end position="407"/>
    </location>
</feature>
<accession>A0A841IK92</accession>
<gene>
    <name evidence="7" type="ORF">FHS13_000420</name>
</gene>
<evidence type="ECO:0000256" key="1">
    <source>
        <dbReference type="ARBA" id="ARBA00006739"/>
    </source>
</evidence>
<feature type="transmembrane region" description="Helical" evidence="5">
    <location>
        <begin position="7"/>
        <end position="28"/>
    </location>
</feature>
<dbReference type="Pfam" id="PF13632">
    <property type="entry name" value="Glyco_trans_2_3"/>
    <property type="match status" value="1"/>
</dbReference>
<feature type="region of interest" description="Disordered" evidence="4">
    <location>
        <begin position="104"/>
        <end position="129"/>
    </location>
</feature>
<feature type="transmembrane region" description="Helical" evidence="5">
    <location>
        <begin position="40"/>
        <end position="59"/>
    </location>
</feature>
<keyword evidence="3 7" id="KW-0808">Transferase</keyword>
<dbReference type="GO" id="GO:0016757">
    <property type="term" value="F:glycosyltransferase activity"/>
    <property type="evidence" value="ECO:0007669"/>
    <property type="project" value="UniProtKB-KW"/>
</dbReference>
<name>A0A841IK92_9ACTN</name>
<dbReference type="RefSeq" id="WP_184286444.1">
    <property type="nucleotide sequence ID" value="NZ_JACHJO010000001.1"/>
</dbReference>
<evidence type="ECO:0000256" key="3">
    <source>
        <dbReference type="ARBA" id="ARBA00022679"/>
    </source>
</evidence>
<dbReference type="CDD" id="cd06423">
    <property type="entry name" value="CESA_like"/>
    <property type="match status" value="1"/>
</dbReference>
<comment type="similarity">
    <text evidence="1">Belongs to the glycosyltransferase 2 family.</text>
</comment>
<keyword evidence="5" id="KW-1133">Transmembrane helix</keyword>
<evidence type="ECO:0000256" key="2">
    <source>
        <dbReference type="ARBA" id="ARBA00022676"/>
    </source>
</evidence>
<reference evidence="7 8" key="1">
    <citation type="submission" date="2020-08" db="EMBL/GenBank/DDBJ databases">
        <title>Genomic Encyclopedia of Type Strains, Phase III (KMG-III): the genomes of soil and plant-associated and newly described type strains.</title>
        <authorList>
            <person name="Whitman W."/>
        </authorList>
    </citation>
    <scope>NUCLEOTIDE SEQUENCE [LARGE SCALE GENOMIC DNA]</scope>
    <source>
        <strain evidence="7 8">CECT 8712</strain>
    </source>
</reference>
<sequence>MRIARFIGGLLTGLVALALAVTLFVYWFDFATDMVAASGFGPWGYALLWLAFGANLLLWTVMGLARLGDDAVHAALGRTPRSRYRKGRGRSRARGRVLAAAGAPAGGAGAEAPAGGADDAVPAPGEAAGDPPPARIAVVIPAHNEEQVIGGAISSALELFDRWDIYVVSDSSGDATAGIAARAGVNVLELMKNRGKAGALEAVIEEFDLASNYDGVLILDADTTLDAGYVEGARRQLRDPDVAAVAGFVVSEWKPRERTFVGRLISAYRDRLYFMLQYLMRFGQTWRFANTSFIVPGFASVYRSEALREIDINPRGLVIEDFNMTFEVHRKRLGRISMNPDTKAYSQDPFTFADYRKQVTRWTLGFWQTVRRHKLWPSVFCFFLALYIIEVVLVSFLLLVTALTAGFVLVGTVAGEPFLGVPFAGDLFAGVTAFLPLVALAIGLFIPDYMLTCLMTAIRRRPSYLLYGLLFFPIRLVDSYLALKTIPQAWTARTDGTWTSPVRG</sequence>
<feature type="domain" description="Glycosyltransferase 2-like" evidence="6">
    <location>
        <begin position="216"/>
        <end position="409"/>
    </location>
</feature>
<dbReference type="Proteomes" id="UP000536604">
    <property type="component" value="Unassembled WGS sequence"/>
</dbReference>
<dbReference type="Gene3D" id="3.90.550.10">
    <property type="entry name" value="Spore Coat Polysaccharide Biosynthesis Protein SpsA, Chain A"/>
    <property type="match status" value="1"/>
</dbReference>
<keyword evidence="8" id="KW-1185">Reference proteome</keyword>
<evidence type="ECO:0000313" key="7">
    <source>
        <dbReference type="EMBL" id="MBB6118492.1"/>
    </source>
</evidence>
<dbReference type="PANTHER" id="PTHR43630">
    <property type="entry name" value="POLY-BETA-1,6-N-ACETYL-D-GLUCOSAMINE SYNTHASE"/>
    <property type="match status" value="1"/>
</dbReference>
<organism evidence="7 8">
    <name type="scientific">Nocardiopsis algeriensis</name>
    <dbReference type="NCBI Taxonomy" id="1478215"/>
    <lineage>
        <taxon>Bacteria</taxon>
        <taxon>Bacillati</taxon>
        <taxon>Actinomycetota</taxon>
        <taxon>Actinomycetes</taxon>
        <taxon>Streptosporangiales</taxon>
        <taxon>Nocardiopsidaceae</taxon>
        <taxon>Nocardiopsis</taxon>
    </lineage>
</organism>
<evidence type="ECO:0000256" key="5">
    <source>
        <dbReference type="SAM" id="Phobius"/>
    </source>
</evidence>
<evidence type="ECO:0000256" key="4">
    <source>
        <dbReference type="SAM" id="MobiDB-lite"/>
    </source>
</evidence>
<protein>
    <submittedName>
        <fullName evidence="7">Cellulose synthase/poly-beta-1,6-N-acetylglucosamine synthase-like glycosyltransferase</fullName>
    </submittedName>
</protein>
<evidence type="ECO:0000259" key="6">
    <source>
        <dbReference type="Pfam" id="PF13632"/>
    </source>
</evidence>
<dbReference type="InterPro" id="IPR001173">
    <property type="entry name" value="Glyco_trans_2-like"/>
</dbReference>
<comment type="caution">
    <text evidence="7">The sequence shown here is derived from an EMBL/GenBank/DDBJ whole genome shotgun (WGS) entry which is preliminary data.</text>
</comment>
<dbReference type="AlphaFoldDB" id="A0A841IK92"/>
<proteinExistence type="inferred from homology"/>
<evidence type="ECO:0000313" key="8">
    <source>
        <dbReference type="Proteomes" id="UP000536604"/>
    </source>
</evidence>
<dbReference type="SUPFAM" id="SSF53448">
    <property type="entry name" value="Nucleotide-diphospho-sugar transferases"/>
    <property type="match status" value="1"/>
</dbReference>
<dbReference type="InterPro" id="IPR029044">
    <property type="entry name" value="Nucleotide-diphossugar_trans"/>
</dbReference>
<dbReference type="EMBL" id="JACHJO010000001">
    <property type="protein sequence ID" value="MBB6118492.1"/>
    <property type="molecule type" value="Genomic_DNA"/>
</dbReference>